<organism evidence="8 9">
    <name type="scientific">Barrientosiimonas humi</name>
    <dbReference type="NCBI Taxonomy" id="999931"/>
    <lineage>
        <taxon>Bacteria</taxon>
        <taxon>Bacillati</taxon>
        <taxon>Actinomycetota</taxon>
        <taxon>Actinomycetes</taxon>
        <taxon>Micrococcales</taxon>
        <taxon>Dermacoccaceae</taxon>
        <taxon>Barrientosiimonas</taxon>
    </lineage>
</organism>
<feature type="transmembrane region" description="Helical" evidence="6">
    <location>
        <begin position="172"/>
        <end position="191"/>
    </location>
</feature>
<feature type="transmembrane region" description="Helical" evidence="6">
    <location>
        <begin position="227"/>
        <end position="248"/>
    </location>
</feature>
<dbReference type="GO" id="GO:0046677">
    <property type="term" value="P:response to antibiotic"/>
    <property type="evidence" value="ECO:0007669"/>
    <property type="project" value="UniProtKB-KW"/>
</dbReference>
<keyword evidence="5" id="KW-0046">Antibiotic resistance</keyword>
<evidence type="ECO:0000256" key="1">
    <source>
        <dbReference type="ARBA" id="ARBA00004141"/>
    </source>
</evidence>
<dbReference type="InterPro" id="IPR000412">
    <property type="entry name" value="ABC_2_transport"/>
</dbReference>
<feature type="domain" description="ABC-2 type transporter transmembrane" evidence="7">
    <location>
        <begin position="70"/>
        <end position="241"/>
    </location>
</feature>
<keyword evidence="9" id="KW-1185">Reference proteome</keyword>
<feature type="transmembrane region" description="Helical" evidence="6">
    <location>
        <begin position="107"/>
        <end position="133"/>
    </location>
</feature>
<dbReference type="GO" id="GO:0043190">
    <property type="term" value="C:ATP-binding cassette (ABC) transporter complex"/>
    <property type="evidence" value="ECO:0007669"/>
    <property type="project" value="InterPro"/>
</dbReference>
<keyword evidence="4 6" id="KW-0472">Membrane</keyword>
<evidence type="ECO:0000313" key="8">
    <source>
        <dbReference type="EMBL" id="TQL33267.1"/>
    </source>
</evidence>
<evidence type="ECO:0000256" key="6">
    <source>
        <dbReference type="SAM" id="Phobius"/>
    </source>
</evidence>
<dbReference type="GO" id="GO:0140359">
    <property type="term" value="F:ABC-type transporter activity"/>
    <property type="evidence" value="ECO:0007669"/>
    <property type="project" value="InterPro"/>
</dbReference>
<dbReference type="InterPro" id="IPR051784">
    <property type="entry name" value="Nod_factor_ABC_transporter"/>
</dbReference>
<dbReference type="PANTHER" id="PTHR43229:SF2">
    <property type="entry name" value="NODULATION PROTEIN J"/>
    <property type="match status" value="1"/>
</dbReference>
<evidence type="ECO:0000256" key="4">
    <source>
        <dbReference type="ARBA" id="ARBA00023136"/>
    </source>
</evidence>
<dbReference type="Proteomes" id="UP000318336">
    <property type="component" value="Unassembled WGS sequence"/>
</dbReference>
<dbReference type="AlphaFoldDB" id="A0A542XBP9"/>
<sequence>MSHVAAAPAAPLQRIRAQAVFETRTLLSNGEQLLVSLVLPALALVGLVRASFPDLGPEPRVDVATPGVLALAVVSTAFTGQAIATAFDRRYGLLRLLGVTPLGPRGLLAGKAAAVGAVLLVQLAVLGALGLALGWRPAWSGLPGALLLVALGAYAFVCLALTLAGAVRAEGVLALANLVWVLLLVGGGLLLPSRLLPAPLEQVTPWLPSGALGDGLRSALMHGGLPVAATLVLAAWSVLGTALVARLFRWSD</sequence>
<evidence type="ECO:0000313" key="9">
    <source>
        <dbReference type="Proteomes" id="UP000318336"/>
    </source>
</evidence>
<protein>
    <submittedName>
        <fullName evidence="8">ABC-2 type transport system permease protein</fullName>
    </submittedName>
</protein>
<proteinExistence type="predicted"/>
<accession>A0A542XBP9</accession>
<dbReference type="EMBL" id="VFOK01000001">
    <property type="protein sequence ID" value="TQL33267.1"/>
    <property type="molecule type" value="Genomic_DNA"/>
</dbReference>
<dbReference type="InterPro" id="IPR013525">
    <property type="entry name" value="ABC2_TM"/>
</dbReference>
<dbReference type="RefSeq" id="WP_142005304.1">
    <property type="nucleotide sequence ID" value="NZ_CAJTBP010000001.1"/>
</dbReference>
<feature type="transmembrane region" description="Helical" evidence="6">
    <location>
        <begin position="145"/>
        <end position="166"/>
    </location>
</feature>
<evidence type="ECO:0000256" key="2">
    <source>
        <dbReference type="ARBA" id="ARBA00022692"/>
    </source>
</evidence>
<evidence type="ECO:0000256" key="3">
    <source>
        <dbReference type="ARBA" id="ARBA00022989"/>
    </source>
</evidence>
<feature type="transmembrane region" description="Helical" evidence="6">
    <location>
        <begin position="33"/>
        <end position="52"/>
    </location>
</feature>
<reference evidence="8 9" key="1">
    <citation type="submission" date="2019-06" db="EMBL/GenBank/DDBJ databases">
        <title>Sequencing the genomes of 1000 actinobacteria strains.</title>
        <authorList>
            <person name="Klenk H.-P."/>
        </authorList>
    </citation>
    <scope>NUCLEOTIDE SEQUENCE [LARGE SCALE GENOMIC DNA]</scope>
    <source>
        <strain evidence="8 9">DSM 24617</strain>
    </source>
</reference>
<name>A0A542XBP9_9MICO</name>
<comment type="subcellular location">
    <subcellularLocation>
        <location evidence="1">Membrane</location>
        <topology evidence="1">Multi-pass membrane protein</topology>
    </subcellularLocation>
</comment>
<keyword evidence="2 6" id="KW-0812">Transmembrane</keyword>
<comment type="caution">
    <text evidence="8">The sequence shown here is derived from an EMBL/GenBank/DDBJ whole genome shotgun (WGS) entry which is preliminary data.</text>
</comment>
<keyword evidence="3 6" id="KW-1133">Transmembrane helix</keyword>
<dbReference type="PANTHER" id="PTHR43229">
    <property type="entry name" value="NODULATION PROTEIN J"/>
    <property type="match status" value="1"/>
</dbReference>
<feature type="transmembrane region" description="Helical" evidence="6">
    <location>
        <begin position="64"/>
        <end position="87"/>
    </location>
</feature>
<dbReference type="OrthoDB" id="160207at2"/>
<gene>
    <name evidence="8" type="ORF">FB554_1409</name>
</gene>
<evidence type="ECO:0000259" key="7">
    <source>
        <dbReference type="Pfam" id="PF12698"/>
    </source>
</evidence>
<dbReference type="PIRSF" id="PIRSF006648">
    <property type="entry name" value="DrrB"/>
    <property type="match status" value="1"/>
</dbReference>
<dbReference type="Pfam" id="PF12698">
    <property type="entry name" value="ABC2_membrane_3"/>
    <property type="match status" value="1"/>
</dbReference>
<evidence type="ECO:0000256" key="5">
    <source>
        <dbReference type="ARBA" id="ARBA00023251"/>
    </source>
</evidence>